<dbReference type="EC" id="3.5.1.44" evidence="3"/>
<dbReference type="GO" id="GO:0050568">
    <property type="term" value="F:protein-glutamine glutaminase activity"/>
    <property type="evidence" value="ECO:0007669"/>
    <property type="project" value="UniProtKB-UniRule"/>
</dbReference>
<evidence type="ECO:0000256" key="2">
    <source>
        <dbReference type="ARBA" id="ARBA00022801"/>
    </source>
</evidence>
<evidence type="ECO:0000313" key="5">
    <source>
        <dbReference type="Proteomes" id="UP000472676"/>
    </source>
</evidence>
<comment type="caution">
    <text evidence="4">The sequence shown here is derived from an EMBL/GenBank/DDBJ whole genome shotgun (WGS) entry which is preliminary data.</text>
</comment>
<evidence type="ECO:0000256" key="3">
    <source>
        <dbReference type="HAMAP-Rule" id="MF_01440"/>
    </source>
</evidence>
<dbReference type="Gene3D" id="3.30.1330.200">
    <property type="match status" value="1"/>
</dbReference>
<reference evidence="4 5" key="1">
    <citation type="journal article" date="2014" name="Int. J. Syst. Evol. Microbiol.">
        <title>Solimonas terrae sp. nov., isolated from soil.</title>
        <authorList>
            <person name="Kim S.J."/>
            <person name="Moon J.Y."/>
            <person name="Weon H.Y."/>
            <person name="Ahn J.H."/>
            <person name="Chen W.M."/>
            <person name="Kwon S.W."/>
        </authorList>
    </citation>
    <scope>NUCLEOTIDE SEQUENCE [LARGE SCALE GENOMIC DNA]</scope>
    <source>
        <strain evidence="4 5">KIS83-12</strain>
    </source>
</reference>
<dbReference type="GO" id="GO:0006935">
    <property type="term" value="P:chemotaxis"/>
    <property type="evidence" value="ECO:0007669"/>
    <property type="project" value="UniProtKB-UniRule"/>
</dbReference>
<name>A0A6M2BWC6_9GAMM</name>
<dbReference type="PANTHER" id="PTHR35147:SF2">
    <property type="entry name" value="CHEMORECEPTOR GLUTAMINE DEAMIDASE CHED-RELATED"/>
    <property type="match status" value="1"/>
</dbReference>
<dbReference type="PANTHER" id="PTHR35147">
    <property type="entry name" value="CHEMORECEPTOR GLUTAMINE DEAMIDASE CHED-RELATED"/>
    <property type="match status" value="1"/>
</dbReference>
<dbReference type="EMBL" id="JAAMOW010000011">
    <property type="protein sequence ID" value="NGY06886.1"/>
    <property type="molecule type" value="Genomic_DNA"/>
</dbReference>
<keyword evidence="1 3" id="KW-0145">Chemotaxis</keyword>
<proteinExistence type="inferred from homology"/>
<keyword evidence="4" id="KW-0675">Receptor</keyword>
<keyword evidence="2 3" id="KW-0378">Hydrolase</keyword>
<comment type="similarity">
    <text evidence="3">Belongs to the CheD family.</text>
</comment>
<comment type="function">
    <text evidence="3">Probably deamidates glutamine residues to glutamate on methyl-accepting chemotaxis receptors (MCPs), playing an important role in chemotaxis.</text>
</comment>
<dbReference type="AlphaFoldDB" id="A0A6M2BWC6"/>
<dbReference type="Proteomes" id="UP000472676">
    <property type="component" value="Unassembled WGS sequence"/>
</dbReference>
<dbReference type="Pfam" id="PF03975">
    <property type="entry name" value="CheD"/>
    <property type="match status" value="1"/>
</dbReference>
<accession>A0A6M2BWC6</accession>
<dbReference type="SUPFAM" id="SSF64438">
    <property type="entry name" value="CNF1/YfiH-like putative cysteine hydrolases"/>
    <property type="match status" value="1"/>
</dbReference>
<protein>
    <recommendedName>
        <fullName evidence="3">Probable chemoreceptor glutamine deamidase CheD</fullName>
        <ecNumber evidence="3">3.5.1.44</ecNumber>
    </recommendedName>
</protein>
<dbReference type="RefSeq" id="WP_166261274.1">
    <property type="nucleotide sequence ID" value="NZ_JAAMOW010000011.1"/>
</dbReference>
<gene>
    <name evidence="3 4" type="primary">cheD</name>
    <name evidence="4" type="ORF">G7Y85_19100</name>
</gene>
<evidence type="ECO:0000256" key="1">
    <source>
        <dbReference type="ARBA" id="ARBA00022500"/>
    </source>
</evidence>
<dbReference type="CDD" id="cd16352">
    <property type="entry name" value="CheD"/>
    <property type="match status" value="1"/>
</dbReference>
<sequence>MSSAAQRAEAAWSGAESYGAISGRRYRDRDLASEAIKILPGEFHVTDEDIVLVTLLGSCVSACLRDPLAGVGGINHFMLPEAEALGGGSARYGAYAMEVLINELLKRGARRDRLEAKVFGGGNVIAGMTVANVGARNASFALRYLEDERIRILAQDLGGVDARKLGYFPRSGRVLLKHLPVAATVADLAVETAYGRQLQREQPAGDVELF</sequence>
<evidence type="ECO:0000313" key="4">
    <source>
        <dbReference type="EMBL" id="NGY06886.1"/>
    </source>
</evidence>
<organism evidence="4 5">
    <name type="scientific">Solimonas terrae</name>
    <dbReference type="NCBI Taxonomy" id="1396819"/>
    <lineage>
        <taxon>Bacteria</taxon>
        <taxon>Pseudomonadati</taxon>
        <taxon>Pseudomonadota</taxon>
        <taxon>Gammaproteobacteria</taxon>
        <taxon>Nevskiales</taxon>
        <taxon>Nevskiaceae</taxon>
        <taxon>Solimonas</taxon>
    </lineage>
</organism>
<dbReference type="InterPro" id="IPR005659">
    <property type="entry name" value="Chemorcpt_Glu_NH3ase_CheD"/>
</dbReference>
<dbReference type="InterPro" id="IPR011324">
    <property type="entry name" value="Cytotoxic_necrot_fac-like_cat"/>
</dbReference>
<dbReference type="NCBIfam" id="NF010013">
    <property type="entry name" value="PRK13487.1"/>
    <property type="match status" value="1"/>
</dbReference>
<keyword evidence="5" id="KW-1185">Reference proteome</keyword>
<dbReference type="InterPro" id="IPR038592">
    <property type="entry name" value="CheD-like_sf"/>
</dbReference>
<dbReference type="HAMAP" id="MF_01440">
    <property type="entry name" value="CheD"/>
    <property type="match status" value="1"/>
</dbReference>
<comment type="catalytic activity">
    <reaction evidence="3">
        <text>L-glutaminyl-[protein] + H2O = L-glutamyl-[protein] + NH4(+)</text>
        <dbReference type="Rhea" id="RHEA:16441"/>
        <dbReference type="Rhea" id="RHEA-COMP:10207"/>
        <dbReference type="Rhea" id="RHEA-COMP:10208"/>
        <dbReference type="ChEBI" id="CHEBI:15377"/>
        <dbReference type="ChEBI" id="CHEBI:28938"/>
        <dbReference type="ChEBI" id="CHEBI:29973"/>
        <dbReference type="ChEBI" id="CHEBI:30011"/>
        <dbReference type="EC" id="3.5.1.44"/>
    </reaction>
</comment>